<accession>A0A6N1VJH5</accession>
<dbReference type="Gene3D" id="3.30.1200.10">
    <property type="entry name" value="YggU-like"/>
    <property type="match status" value="1"/>
</dbReference>
<dbReference type="PANTHER" id="PTHR13420">
    <property type="entry name" value="UPF0235 PROTEIN C15ORF40"/>
    <property type="match status" value="1"/>
</dbReference>
<dbReference type="GO" id="GO:0005737">
    <property type="term" value="C:cytoplasm"/>
    <property type="evidence" value="ECO:0007669"/>
    <property type="project" value="TreeGrafter"/>
</dbReference>
<evidence type="ECO:0000256" key="2">
    <source>
        <dbReference type="HAMAP-Rule" id="MF_00634"/>
    </source>
</evidence>
<name>A0A6N1VJH5_9HYPH</name>
<dbReference type="InterPro" id="IPR003746">
    <property type="entry name" value="DUF167"/>
</dbReference>
<dbReference type="Pfam" id="PF02594">
    <property type="entry name" value="DUF167"/>
    <property type="match status" value="1"/>
</dbReference>
<evidence type="ECO:0000313" key="4">
    <source>
        <dbReference type="Proteomes" id="UP000509367"/>
    </source>
</evidence>
<dbReference type="AlphaFoldDB" id="A0A6N1VJH5"/>
<proteinExistence type="inferred from homology"/>
<dbReference type="Proteomes" id="UP000509367">
    <property type="component" value="Chromosome"/>
</dbReference>
<protein>
    <recommendedName>
        <fullName evidence="2">UPF0235 protein HTY61_16275</fullName>
    </recommendedName>
</protein>
<dbReference type="SMART" id="SM01152">
    <property type="entry name" value="DUF167"/>
    <property type="match status" value="1"/>
</dbReference>
<dbReference type="KEGG" id="orm:HTY61_16275"/>
<gene>
    <name evidence="3" type="ORF">HTY61_16275</name>
</gene>
<dbReference type="RefSeq" id="WP_175277786.1">
    <property type="nucleotide sequence ID" value="NZ_CP054836.1"/>
</dbReference>
<keyword evidence="4" id="KW-1185">Reference proteome</keyword>
<comment type="similarity">
    <text evidence="1 2">Belongs to the UPF0235 family.</text>
</comment>
<reference evidence="3 4" key="1">
    <citation type="submission" date="2020-06" db="EMBL/GenBank/DDBJ databases">
        <title>Oricola thermophila sp. nov. isolated from a tidal sediments.</title>
        <authorList>
            <person name="Kwon K.K."/>
            <person name="Yang S.-H."/>
            <person name="Park M.-J."/>
        </authorList>
    </citation>
    <scope>NUCLEOTIDE SEQUENCE [LARGE SCALE GENOMIC DNA]</scope>
    <source>
        <strain evidence="3 4">MEBiC13590</strain>
    </source>
</reference>
<dbReference type="EMBL" id="CP054836">
    <property type="protein sequence ID" value="QKV19895.1"/>
    <property type="molecule type" value="Genomic_DNA"/>
</dbReference>
<dbReference type="PANTHER" id="PTHR13420:SF7">
    <property type="entry name" value="UPF0235 PROTEIN C15ORF40"/>
    <property type="match status" value="1"/>
</dbReference>
<dbReference type="NCBIfam" id="TIGR00251">
    <property type="entry name" value="DUF167 family protein"/>
    <property type="match status" value="1"/>
</dbReference>
<evidence type="ECO:0000313" key="3">
    <source>
        <dbReference type="EMBL" id="QKV19895.1"/>
    </source>
</evidence>
<evidence type="ECO:0000256" key="1">
    <source>
        <dbReference type="ARBA" id="ARBA00010364"/>
    </source>
</evidence>
<organism evidence="3 4">
    <name type="scientific">Oricola thermophila</name>
    <dbReference type="NCBI Taxonomy" id="2742145"/>
    <lineage>
        <taxon>Bacteria</taxon>
        <taxon>Pseudomonadati</taxon>
        <taxon>Pseudomonadota</taxon>
        <taxon>Alphaproteobacteria</taxon>
        <taxon>Hyphomicrobiales</taxon>
        <taxon>Ahrensiaceae</taxon>
        <taxon>Oricola</taxon>
    </lineage>
</organism>
<sequence>MGRPAFFRAGDGHADLFLRVTPNASRNAIEGVEIRDDGQARLRVRVTAQPEKGKANKAVVAILSKALHLPKSAFAVVAGDTARDKTVRVEASEAEAALAGLAKDLAD</sequence>
<dbReference type="InterPro" id="IPR036591">
    <property type="entry name" value="YggU-like_sf"/>
</dbReference>
<dbReference type="SUPFAM" id="SSF69786">
    <property type="entry name" value="YggU-like"/>
    <property type="match status" value="1"/>
</dbReference>
<dbReference type="HAMAP" id="MF_00634">
    <property type="entry name" value="UPF0235"/>
    <property type="match status" value="1"/>
</dbReference>